<dbReference type="GO" id="GO:0004053">
    <property type="term" value="F:arginase activity"/>
    <property type="evidence" value="ECO:0007669"/>
    <property type="project" value="TreeGrafter"/>
</dbReference>
<evidence type="ECO:0000256" key="3">
    <source>
        <dbReference type="ARBA" id="ARBA00023211"/>
    </source>
</evidence>
<gene>
    <name evidence="5" type="ORF">Cch02nite_52660</name>
</gene>
<dbReference type="GO" id="GO:0005737">
    <property type="term" value="C:cytoplasm"/>
    <property type="evidence" value="ECO:0007669"/>
    <property type="project" value="TreeGrafter"/>
</dbReference>
<dbReference type="RefSeq" id="WP_191838060.1">
    <property type="nucleotide sequence ID" value="NZ_BAAALB010000003.1"/>
</dbReference>
<dbReference type="PANTHER" id="PTHR43782">
    <property type="entry name" value="ARGINASE"/>
    <property type="match status" value="1"/>
</dbReference>
<dbReference type="SUPFAM" id="SSF52768">
    <property type="entry name" value="Arginase/deacetylase"/>
    <property type="match status" value="1"/>
</dbReference>
<evidence type="ECO:0000256" key="1">
    <source>
        <dbReference type="ARBA" id="ARBA00022723"/>
    </source>
</evidence>
<sequence length="297" mass="31058">MITVVGVPIDCVGVPEAGDPPFGTELSPGALRAAGLVAAVGGRDGGDLPVRLVGRVRDEHTGVLAWPSVRTMTDVVRRHVHQLLTTGHRPLVVGGCCTLLPAVLAGARDALGGAGLAYLDGHLDLYDGRTSPTGEPADMPISVVTGHGPVDWVDLVGGPLVAPDRLRLLGPRDRAEAIEYGSVLPEQLGYRPESTPDDLQREGMAQAGAAACEALANDGSYWLHLDVDVLDQQAFPATDYLMPGGLRLAELRELMRPLTASDALAGVSVGCYNAEKDPDGSCATALVDLFADVLRPR</sequence>
<evidence type="ECO:0000313" key="5">
    <source>
        <dbReference type="EMBL" id="GIF91822.1"/>
    </source>
</evidence>
<organism evidence="5 6">
    <name type="scientific">Catellatospora chokoriensis</name>
    <dbReference type="NCBI Taxonomy" id="310353"/>
    <lineage>
        <taxon>Bacteria</taxon>
        <taxon>Bacillati</taxon>
        <taxon>Actinomycetota</taxon>
        <taxon>Actinomycetes</taxon>
        <taxon>Micromonosporales</taxon>
        <taxon>Micromonosporaceae</taxon>
        <taxon>Catellatospora</taxon>
    </lineage>
</organism>
<protein>
    <recommendedName>
        <fullName evidence="7">Arginase</fullName>
    </recommendedName>
</protein>
<dbReference type="PANTHER" id="PTHR43782:SF3">
    <property type="entry name" value="ARGINASE"/>
    <property type="match status" value="1"/>
</dbReference>
<evidence type="ECO:0008006" key="7">
    <source>
        <dbReference type="Google" id="ProtNLM"/>
    </source>
</evidence>
<evidence type="ECO:0000313" key="6">
    <source>
        <dbReference type="Proteomes" id="UP000619293"/>
    </source>
</evidence>
<dbReference type="GO" id="GO:0030145">
    <property type="term" value="F:manganese ion binding"/>
    <property type="evidence" value="ECO:0007669"/>
    <property type="project" value="TreeGrafter"/>
</dbReference>
<keyword evidence="2" id="KW-0378">Hydrolase</keyword>
<evidence type="ECO:0000256" key="2">
    <source>
        <dbReference type="ARBA" id="ARBA00022801"/>
    </source>
</evidence>
<dbReference type="Gene3D" id="3.40.800.10">
    <property type="entry name" value="Ureohydrolase domain"/>
    <property type="match status" value="1"/>
</dbReference>
<keyword evidence="6" id="KW-1185">Reference proteome</keyword>
<dbReference type="EMBL" id="BONG01000036">
    <property type="protein sequence ID" value="GIF91822.1"/>
    <property type="molecule type" value="Genomic_DNA"/>
</dbReference>
<dbReference type="PRINTS" id="PR00116">
    <property type="entry name" value="ARGINASE"/>
</dbReference>
<dbReference type="Proteomes" id="UP000619293">
    <property type="component" value="Unassembled WGS sequence"/>
</dbReference>
<proteinExistence type="inferred from homology"/>
<accession>A0A8J3K3J8</accession>
<keyword evidence="3" id="KW-0464">Manganese</keyword>
<dbReference type="AlphaFoldDB" id="A0A8J3K3J8"/>
<comment type="similarity">
    <text evidence="4">Belongs to the arginase family.</text>
</comment>
<reference evidence="5 6" key="1">
    <citation type="submission" date="2021-01" db="EMBL/GenBank/DDBJ databases">
        <title>Whole genome shotgun sequence of Catellatospora chokoriensis NBRC 107358.</title>
        <authorList>
            <person name="Komaki H."/>
            <person name="Tamura T."/>
        </authorList>
    </citation>
    <scope>NUCLEOTIDE SEQUENCE [LARGE SCALE GENOMIC DNA]</scope>
    <source>
        <strain evidence="5 6">NBRC 107358</strain>
    </source>
</reference>
<comment type="caution">
    <text evidence="5">The sequence shown here is derived from an EMBL/GenBank/DDBJ whole genome shotgun (WGS) entry which is preliminary data.</text>
</comment>
<name>A0A8J3K3J8_9ACTN</name>
<dbReference type="Pfam" id="PF00491">
    <property type="entry name" value="Arginase"/>
    <property type="match status" value="1"/>
</dbReference>
<keyword evidence="1" id="KW-0479">Metal-binding</keyword>
<dbReference type="InterPro" id="IPR023696">
    <property type="entry name" value="Ureohydrolase_dom_sf"/>
</dbReference>
<dbReference type="CDD" id="cd09999">
    <property type="entry name" value="Arginase-like_1"/>
    <property type="match status" value="1"/>
</dbReference>
<dbReference type="PROSITE" id="PS51409">
    <property type="entry name" value="ARGINASE_2"/>
    <property type="match status" value="1"/>
</dbReference>
<dbReference type="InterPro" id="IPR006035">
    <property type="entry name" value="Ureohydrolase"/>
</dbReference>
<evidence type="ECO:0000256" key="4">
    <source>
        <dbReference type="PROSITE-ProRule" id="PRU00742"/>
    </source>
</evidence>